<dbReference type="InterPro" id="IPR014729">
    <property type="entry name" value="Rossmann-like_a/b/a_fold"/>
</dbReference>
<dbReference type="Pfam" id="PF00582">
    <property type="entry name" value="Usp"/>
    <property type="match status" value="2"/>
</dbReference>
<feature type="domain" description="UspA" evidence="2">
    <location>
        <begin position="1"/>
        <end position="143"/>
    </location>
</feature>
<proteinExistence type="inferred from homology"/>
<dbReference type="PRINTS" id="PR01438">
    <property type="entry name" value="UNVRSLSTRESS"/>
</dbReference>
<dbReference type="PANTHER" id="PTHR46268">
    <property type="entry name" value="STRESS RESPONSE PROTEIN NHAX"/>
    <property type="match status" value="1"/>
</dbReference>
<feature type="domain" description="UspA" evidence="2">
    <location>
        <begin position="152"/>
        <end position="274"/>
    </location>
</feature>
<sequence>MKRILVPCDFSSPAREAYKLAANIAAKNNGEVLLLHVINIPVVYDPGLGGLPYTDPTLLEDLEAAGIKNFETLLADENIPAIRSSYQITNGDILSSILEYSEDKNIDLIVMGTSGSSGLAEIFIGSTTEKVVRHAQVPVLAVRQAPAIDTIKNILLPSTLSPEHANFMNKVKEVQDFFQATLHVLLINTPSRFRNHAEANEALKAFAIRYQLKNYTTHLSNYSSEADGIIDYANEEQVDLVLMGTHARTGLAHVFNGSITERVVNRIQYPVWTCHLQ</sequence>
<evidence type="ECO:0000313" key="3">
    <source>
        <dbReference type="EMBL" id="MFD1001482.1"/>
    </source>
</evidence>
<keyword evidence="4" id="KW-1185">Reference proteome</keyword>
<reference evidence="4" key="1">
    <citation type="journal article" date="2019" name="Int. J. Syst. Evol. Microbiol.">
        <title>The Global Catalogue of Microorganisms (GCM) 10K type strain sequencing project: providing services to taxonomists for standard genome sequencing and annotation.</title>
        <authorList>
            <consortium name="The Broad Institute Genomics Platform"/>
            <consortium name="The Broad Institute Genome Sequencing Center for Infectious Disease"/>
            <person name="Wu L."/>
            <person name="Ma J."/>
        </authorList>
    </citation>
    <scope>NUCLEOTIDE SEQUENCE [LARGE SCALE GENOMIC DNA]</scope>
    <source>
        <strain evidence="4">CCUG 58938</strain>
    </source>
</reference>
<dbReference type="InterPro" id="IPR006016">
    <property type="entry name" value="UspA"/>
</dbReference>
<gene>
    <name evidence="3" type="ORF">ACFQ21_19290</name>
</gene>
<dbReference type="RefSeq" id="WP_377581354.1">
    <property type="nucleotide sequence ID" value="NZ_JBHTKA010000007.1"/>
</dbReference>
<dbReference type="PANTHER" id="PTHR46268:SF6">
    <property type="entry name" value="UNIVERSAL STRESS PROTEIN UP12"/>
    <property type="match status" value="1"/>
</dbReference>
<comment type="caution">
    <text evidence="3">The sequence shown here is derived from an EMBL/GenBank/DDBJ whole genome shotgun (WGS) entry which is preliminary data.</text>
</comment>
<comment type="similarity">
    <text evidence="1">Belongs to the universal stress protein A family.</text>
</comment>
<dbReference type="EMBL" id="JBHTKA010000007">
    <property type="protein sequence ID" value="MFD1001482.1"/>
    <property type="molecule type" value="Genomic_DNA"/>
</dbReference>
<evidence type="ECO:0000313" key="4">
    <source>
        <dbReference type="Proteomes" id="UP001597112"/>
    </source>
</evidence>
<protein>
    <submittedName>
        <fullName evidence="3">Universal stress protein</fullName>
    </submittedName>
</protein>
<dbReference type="Gene3D" id="3.40.50.620">
    <property type="entry name" value="HUPs"/>
    <property type="match status" value="1"/>
</dbReference>
<organism evidence="3 4">
    <name type="scientific">Ohtaekwangia kribbensis</name>
    <dbReference type="NCBI Taxonomy" id="688913"/>
    <lineage>
        <taxon>Bacteria</taxon>
        <taxon>Pseudomonadati</taxon>
        <taxon>Bacteroidota</taxon>
        <taxon>Cytophagia</taxon>
        <taxon>Cytophagales</taxon>
        <taxon>Fulvivirgaceae</taxon>
        <taxon>Ohtaekwangia</taxon>
    </lineage>
</organism>
<evidence type="ECO:0000256" key="1">
    <source>
        <dbReference type="ARBA" id="ARBA00008791"/>
    </source>
</evidence>
<dbReference type="CDD" id="cd00293">
    <property type="entry name" value="USP-like"/>
    <property type="match status" value="2"/>
</dbReference>
<dbReference type="InterPro" id="IPR006015">
    <property type="entry name" value="Universal_stress_UspA"/>
</dbReference>
<name>A0ABW3K5R7_9BACT</name>
<dbReference type="Proteomes" id="UP001597112">
    <property type="component" value="Unassembled WGS sequence"/>
</dbReference>
<dbReference type="SUPFAM" id="SSF52402">
    <property type="entry name" value="Adenine nucleotide alpha hydrolases-like"/>
    <property type="match status" value="2"/>
</dbReference>
<evidence type="ECO:0000259" key="2">
    <source>
        <dbReference type="Pfam" id="PF00582"/>
    </source>
</evidence>
<dbReference type="Gene3D" id="3.40.50.12370">
    <property type="match status" value="1"/>
</dbReference>
<accession>A0ABW3K5R7</accession>